<gene>
    <name evidence="2" type="ORF">CURHAP_LOCUS4693</name>
</gene>
<evidence type="ECO:0000313" key="2">
    <source>
        <dbReference type="EMBL" id="CAB4263751.1"/>
    </source>
</evidence>
<reference evidence="2 3" key="1">
    <citation type="submission" date="2020-05" db="EMBL/GenBank/DDBJ databases">
        <authorList>
            <person name="Campoy J."/>
            <person name="Schneeberger K."/>
            <person name="Spophaly S."/>
        </authorList>
    </citation>
    <scope>NUCLEOTIDE SEQUENCE [LARGE SCALE GENOMIC DNA]</scope>
    <source>
        <strain evidence="2">PruArmRojPasFocal</strain>
    </source>
</reference>
<organism evidence="2 3">
    <name type="scientific">Prunus armeniaca</name>
    <name type="common">Apricot</name>
    <name type="synonym">Armeniaca vulgaris</name>
    <dbReference type="NCBI Taxonomy" id="36596"/>
    <lineage>
        <taxon>Eukaryota</taxon>
        <taxon>Viridiplantae</taxon>
        <taxon>Streptophyta</taxon>
        <taxon>Embryophyta</taxon>
        <taxon>Tracheophyta</taxon>
        <taxon>Spermatophyta</taxon>
        <taxon>Magnoliopsida</taxon>
        <taxon>eudicotyledons</taxon>
        <taxon>Gunneridae</taxon>
        <taxon>Pentapetalae</taxon>
        <taxon>rosids</taxon>
        <taxon>fabids</taxon>
        <taxon>Rosales</taxon>
        <taxon>Rosaceae</taxon>
        <taxon>Amygdaloideae</taxon>
        <taxon>Amygdaleae</taxon>
        <taxon>Prunus</taxon>
    </lineage>
</organism>
<feature type="region of interest" description="Disordered" evidence="1">
    <location>
        <begin position="1"/>
        <end position="27"/>
    </location>
</feature>
<dbReference type="Proteomes" id="UP000507222">
    <property type="component" value="Unassembled WGS sequence"/>
</dbReference>
<protein>
    <submittedName>
        <fullName evidence="2">Uncharacterized protein</fullName>
    </submittedName>
</protein>
<dbReference type="AlphaFoldDB" id="A0A6J5TIJ5"/>
<sequence length="108" mass="12628">MKVFSSAPFSHAESHAAPQKAKARTSHMQGNLHMWLWPGTPAELEEAQKELSLWEEKGTHYFKEEACLYCARLEGEKMEKDFYSLEKRVKNLRLEHRRLLSLIVSRRG</sequence>
<dbReference type="EMBL" id="CAEKDK010000001">
    <property type="protein sequence ID" value="CAB4263751.1"/>
    <property type="molecule type" value="Genomic_DNA"/>
</dbReference>
<name>A0A6J5TIJ5_PRUAR</name>
<proteinExistence type="predicted"/>
<accession>A0A6J5TIJ5</accession>
<evidence type="ECO:0000256" key="1">
    <source>
        <dbReference type="SAM" id="MobiDB-lite"/>
    </source>
</evidence>
<evidence type="ECO:0000313" key="3">
    <source>
        <dbReference type="Proteomes" id="UP000507222"/>
    </source>
</evidence>